<dbReference type="EMBL" id="CP000883">
    <property type="protein sequence ID" value="ABW98236.1"/>
    <property type="molecule type" value="Genomic_DNA"/>
</dbReference>
<evidence type="ECO:0000313" key="2">
    <source>
        <dbReference type="Proteomes" id="UP000243127"/>
    </source>
</evidence>
<protein>
    <submittedName>
        <fullName evidence="1">Uncharacterized protein</fullName>
    </submittedName>
</protein>
<sequence>MTDSSESNNSGGSRIEIKINGPMGNALNKAPVGSIHKVVIKIGKRENIVPIYLYYQLLQEAEHNK</sequence>
<dbReference type="RefSeq" id="XP_001712561.1">
    <property type="nucleotide sequence ID" value="XM_001712509.1"/>
</dbReference>
<reference evidence="1 2" key="1">
    <citation type="journal article" date="2007" name="Proc. Natl. Acad. Sci. U.S.A.">
        <title>Nucleomorph genome of Hemiselmis andersenii reveals complete intron loss and compaction as a driver of protein structure and function.</title>
        <authorList>
            <person name="Lane C.E."/>
            <person name="van den Heuvel K."/>
            <person name="Kozera C."/>
            <person name="Curtis B.A."/>
            <person name="Parsons B.J."/>
            <person name="Bowman S."/>
            <person name="Archibald J.M."/>
        </authorList>
    </citation>
    <scope>NUCLEOTIDE SEQUENCE [LARGE SCALE GENOMIC DNA]</scope>
    <source>
        <strain evidence="1 2">CCMP644</strain>
    </source>
</reference>
<keyword evidence="1" id="KW-0542">Nucleomorph</keyword>
<dbReference type="AlphaFoldDB" id="A9BL53"/>
<geneLocation type="nucleomorph" evidence="1"/>
<evidence type="ECO:0000313" key="1">
    <source>
        <dbReference type="EMBL" id="ABW98236.1"/>
    </source>
</evidence>
<name>A9BL53_HEMAN</name>
<organism evidence="1 2">
    <name type="scientific">Hemiselmis andersenii</name>
    <name type="common">Cryptophyte alga</name>
    <dbReference type="NCBI Taxonomy" id="464988"/>
    <lineage>
        <taxon>Eukaryota</taxon>
        <taxon>Cryptophyceae</taxon>
        <taxon>Cryptomonadales</taxon>
        <taxon>Hemiselmidaceae</taxon>
        <taxon>Hemiselmis</taxon>
    </lineage>
</organism>
<dbReference type="GeneID" id="5739804"/>
<dbReference type="Proteomes" id="UP000243127">
    <property type="component" value="Nucleomorph 3"/>
</dbReference>
<gene>
    <name evidence="1" type="ORF">HAN_3g431</name>
</gene>
<proteinExistence type="predicted"/>
<accession>A9BL53</accession>